<organism evidence="1 2">
    <name type="scientific">Macleaya cordata</name>
    <name type="common">Five-seeded plume-poppy</name>
    <name type="synonym">Bocconia cordata</name>
    <dbReference type="NCBI Taxonomy" id="56857"/>
    <lineage>
        <taxon>Eukaryota</taxon>
        <taxon>Viridiplantae</taxon>
        <taxon>Streptophyta</taxon>
        <taxon>Embryophyta</taxon>
        <taxon>Tracheophyta</taxon>
        <taxon>Spermatophyta</taxon>
        <taxon>Magnoliopsida</taxon>
        <taxon>Ranunculales</taxon>
        <taxon>Papaveraceae</taxon>
        <taxon>Papaveroideae</taxon>
        <taxon>Macleaya</taxon>
    </lineage>
</organism>
<proteinExistence type="predicted"/>
<sequence>MGGRPWQESDAYDLRRFASTWNLKDPGFSGPSFIWSNKQQEENLILERIDRVFINSNWENLFASTRVMHLPRISSDHSPILVCFKADESNLPKPFHFLSAWTKDPSCKDIIATSWNQIFRGSNAYKLKKKLNHTKHNLKRWNSTSFGNI</sequence>
<evidence type="ECO:0000313" key="1">
    <source>
        <dbReference type="EMBL" id="OVA15798.1"/>
    </source>
</evidence>
<reference evidence="1 2" key="1">
    <citation type="journal article" date="2017" name="Mol. Plant">
        <title>The Genome of Medicinal Plant Macleaya cordata Provides New Insights into Benzylisoquinoline Alkaloids Metabolism.</title>
        <authorList>
            <person name="Liu X."/>
            <person name="Liu Y."/>
            <person name="Huang P."/>
            <person name="Ma Y."/>
            <person name="Qing Z."/>
            <person name="Tang Q."/>
            <person name="Cao H."/>
            <person name="Cheng P."/>
            <person name="Zheng Y."/>
            <person name="Yuan Z."/>
            <person name="Zhou Y."/>
            <person name="Liu J."/>
            <person name="Tang Z."/>
            <person name="Zhuo Y."/>
            <person name="Zhang Y."/>
            <person name="Yu L."/>
            <person name="Huang J."/>
            <person name="Yang P."/>
            <person name="Peng Q."/>
            <person name="Zhang J."/>
            <person name="Jiang W."/>
            <person name="Zhang Z."/>
            <person name="Lin K."/>
            <person name="Ro D.K."/>
            <person name="Chen X."/>
            <person name="Xiong X."/>
            <person name="Shang Y."/>
            <person name="Huang S."/>
            <person name="Zeng J."/>
        </authorList>
    </citation>
    <scope>NUCLEOTIDE SEQUENCE [LARGE SCALE GENOMIC DNA]</scope>
    <source>
        <strain evidence="2">cv. BLH2017</strain>
        <tissue evidence="1">Root</tissue>
    </source>
</reference>
<dbReference type="EMBL" id="MVGT01000732">
    <property type="protein sequence ID" value="OVA15798.1"/>
    <property type="molecule type" value="Genomic_DNA"/>
</dbReference>
<dbReference type="AlphaFoldDB" id="A0A200QZD1"/>
<dbReference type="PANTHER" id="PTHR33710">
    <property type="entry name" value="BNAC02G09200D PROTEIN"/>
    <property type="match status" value="1"/>
</dbReference>
<evidence type="ECO:0000313" key="2">
    <source>
        <dbReference type="Proteomes" id="UP000195402"/>
    </source>
</evidence>
<keyword evidence="2" id="KW-1185">Reference proteome</keyword>
<dbReference type="OrthoDB" id="1736216at2759"/>
<comment type="caution">
    <text evidence="1">The sequence shown here is derived from an EMBL/GenBank/DDBJ whole genome shotgun (WGS) entry which is preliminary data.</text>
</comment>
<name>A0A200QZD1_MACCD</name>
<dbReference type="InParanoid" id="A0A200QZD1"/>
<dbReference type="PANTHER" id="PTHR33710:SF71">
    <property type="entry name" value="ENDONUCLEASE_EXONUCLEASE_PHOSPHATASE DOMAIN-CONTAINING PROTEIN"/>
    <property type="match status" value="1"/>
</dbReference>
<gene>
    <name evidence="1" type="ORF">BVC80_1825g35</name>
</gene>
<dbReference type="InterPro" id="IPR036691">
    <property type="entry name" value="Endo/exonu/phosph_ase_sf"/>
</dbReference>
<dbReference type="Proteomes" id="UP000195402">
    <property type="component" value="Unassembled WGS sequence"/>
</dbReference>
<dbReference type="OMA" id="NNEWSAT"/>
<dbReference type="SUPFAM" id="SSF56219">
    <property type="entry name" value="DNase I-like"/>
    <property type="match status" value="1"/>
</dbReference>
<protein>
    <recommendedName>
        <fullName evidence="3">Endonuclease/exonuclease/phosphatase</fullName>
    </recommendedName>
</protein>
<evidence type="ECO:0008006" key="3">
    <source>
        <dbReference type="Google" id="ProtNLM"/>
    </source>
</evidence>
<dbReference type="Gene3D" id="3.60.10.10">
    <property type="entry name" value="Endonuclease/exonuclease/phosphatase"/>
    <property type="match status" value="1"/>
</dbReference>
<accession>A0A200QZD1</accession>